<reference evidence="2 3" key="1">
    <citation type="submission" date="2020-10" db="EMBL/GenBank/DDBJ databases">
        <title>The genome sequence of Flavobacterium aquaticum 1Y8A.</title>
        <authorList>
            <person name="Liu Y."/>
        </authorList>
    </citation>
    <scope>NUCLEOTIDE SEQUENCE [LARGE SCALE GENOMIC DNA]</scope>
    <source>
        <strain evidence="2 3">1Y8A</strain>
    </source>
</reference>
<evidence type="ECO:0000313" key="2">
    <source>
        <dbReference type="EMBL" id="MBE9575253.1"/>
    </source>
</evidence>
<keyword evidence="3" id="KW-1185">Reference proteome</keyword>
<keyword evidence="1" id="KW-0732">Signal</keyword>
<gene>
    <name evidence="2" type="ORF">IM755_00890</name>
</gene>
<name>A0ABR9WMW4_9FLAO</name>
<evidence type="ECO:0000313" key="3">
    <source>
        <dbReference type="Proteomes" id="UP000656274"/>
    </source>
</evidence>
<comment type="caution">
    <text evidence="2">The sequence shown here is derived from an EMBL/GenBank/DDBJ whole genome shotgun (WGS) entry which is preliminary data.</text>
</comment>
<sequence>MKNIFKYLGVFALVLVAIKANAQEEKKPESNSFFKDRKFNLNEDGSNYVKFTMLAQLWLRSQEYNPGTTIFGNEKSSGTDIGIRRFRIQMYGQLTDRVFIYSQFGQNNLNNISDRKQGFFLHDAMGEYAIDKTKLSLGMGLSGWSGLARFSSPSTGSILGVDAPLFQQTTNDVTDQFLRKLSVFAKGKLGKLDYRIAMAQPMAIQKSANYNPTINTNWNFSAAPPKMQWNGYFQYQFKDQESNLMPYMTGTYLGKKKVFNIGAGFIYQKDAMWKLNTVGDTINHDMLHLSADIYYDAPVGSKGQAISAYASVTKYDFGDNYTRNLGVMNPANGNNNAIILNGAGNAFPMYGTGTTLYGQIGYKFKENLIGKTTLMPYASIQSSNFNRLNDQMNFYDIGVNWLLANHTSKFTVSYQDRPIYNTAGDQVSRNGSVVAQYQVFFN</sequence>
<feature type="signal peptide" evidence="1">
    <location>
        <begin position="1"/>
        <end position="22"/>
    </location>
</feature>
<evidence type="ECO:0000256" key="1">
    <source>
        <dbReference type="SAM" id="SignalP"/>
    </source>
</evidence>
<dbReference type="RefSeq" id="WP_194093193.1">
    <property type="nucleotide sequence ID" value="NZ_JADFTZ010000001.1"/>
</dbReference>
<dbReference type="EMBL" id="JADFTZ010000001">
    <property type="protein sequence ID" value="MBE9575253.1"/>
    <property type="molecule type" value="Genomic_DNA"/>
</dbReference>
<protein>
    <recommendedName>
        <fullName evidence="4">Porin</fullName>
    </recommendedName>
</protein>
<dbReference type="Proteomes" id="UP000656274">
    <property type="component" value="Unassembled WGS sequence"/>
</dbReference>
<evidence type="ECO:0008006" key="4">
    <source>
        <dbReference type="Google" id="ProtNLM"/>
    </source>
</evidence>
<feature type="chain" id="PRO_5046501618" description="Porin" evidence="1">
    <location>
        <begin position="23"/>
        <end position="442"/>
    </location>
</feature>
<accession>A0ABR9WMW4</accession>
<proteinExistence type="predicted"/>
<organism evidence="2 3">
    <name type="scientific">Flavobacterium proteolyticum</name>
    <dbReference type="NCBI Taxonomy" id="2911683"/>
    <lineage>
        <taxon>Bacteria</taxon>
        <taxon>Pseudomonadati</taxon>
        <taxon>Bacteroidota</taxon>
        <taxon>Flavobacteriia</taxon>
        <taxon>Flavobacteriales</taxon>
        <taxon>Flavobacteriaceae</taxon>
        <taxon>Flavobacterium</taxon>
    </lineage>
</organism>